<evidence type="ECO:0000313" key="1">
    <source>
        <dbReference type="EMBL" id="CAG8801822.1"/>
    </source>
</evidence>
<accession>A0ABN7VVT4</accession>
<name>A0ABN7VVT4_GIGMA</name>
<dbReference type="InterPro" id="IPR011990">
    <property type="entry name" value="TPR-like_helical_dom_sf"/>
</dbReference>
<dbReference type="EMBL" id="CAJVQB010023427">
    <property type="protein sequence ID" value="CAG8801822.1"/>
    <property type="molecule type" value="Genomic_DNA"/>
</dbReference>
<dbReference type="Proteomes" id="UP000789901">
    <property type="component" value="Unassembled WGS sequence"/>
</dbReference>
<proteinExistence type="predicted"/>
<dbReference type="SMART" id="SM00671">
    <property type="entry name" value="SEL1"/>
    <property type="match status" value="1"/>
</dbReference>
<protein>
    <submittedName>
        <fullName evidence="1">22046_t:CDS:1</fullName>
    </submittedName>
</protein>
<dbReference type="SUPFAM" id="SSF81901">
    <property type="entry name" value="HCP-like"/>
    <property type="match status" value="1"/>
</dbReference>
<comment type="caution">
    <text evidence="1">The sequence shown here is derived from an EMBL/GenBank/DDBJ whole genome shotgun (WGS) entry which is preliminary data.</text>
</comment>
<sequence>MAKISQEKVLNIHEGLLFAERKIENILLSDLCKIIDYVPCIETRIYLIKTKSIEAAEKALKRRQDQKNAFGVFNNLQMSHNNEICSKANYFLGYCYENGVGCDKNESVALYHFKIVAKAGS</sequence>
<gene>
    <name evidence="1" type="ORF">GMARGA_LOCUS23280</name>
</gene>
<organism evidence="1 2">
    <name type="scientific">Gigaspora margarita</name>
    <dbReference type="NCBI Taxonomy" id="4874"/>
    <lineage>
        <taxon>Eukaryota</taxon>
        <taxon>Fungi</taxon>
        <taxon>Fungi incertae sedis</taxon>
        <taxon>Mucoromycota</taxon>
        <taxon>Glomeromycotina</taxon>
        <taxon>Glomeromycetes</taxon>
        <taxon>Diversisporales</taxon>
        <taxon>Gigasporaceae</taxon>
        <taxon>Gigaspora</taxon>
    </lineage>
</organism>
<keyword evidence="2" id="KW-1185">Reference proteome</keyword>
<dbReference type="Gene3D" id="1.25.40.10">
    <property type="entry name" value="Tetratricopeptide repeat domain"/>
    <property type="match status" value="1"/>
</dbReference>
<dbReference type="InterPro" id="IPR006597">
    <property type="entry name" value="Sel1-like"/>
</dbReference>
<evidence type="ECO:0000313" key="2">
    <source>
        <dbReference type="Proteomes" id="UP000789901"/>
    </source>
</evidence>
<reference evidence="1 2" key="1">
    <citation type="submission" date="2021-06" db="EMBL/GenBank/DDBJ databases">
        <authorList>
            <person name="Kallberg Y."/>
            <person name="Tangrot J."/>
            <person name="Rosling A."/>
        </authorList>
    </citation>
    <scope>NUCLEOTIDE SEQUENCE [LARGE SCALE GENOMIC DNA]</scope>
    <source>
        <strain evidence="1 2">120-4 pot B 10/14</strain>
    </source>
</reference>
<dbReference type="Pfam" id="PF08238">
    <property type="entry name" value="Sel1"/>
    <property type="match status" value="1"/>
</dbReference>